<name>A0A133KWS7_HEYCO</name>
<evidence type="ECO:0000313" key="3">
    <source>
        <dbReference type="Proteomes" id="UP000070376"/>
    </source>
</evidence>
<evidence type="ECO:0000313" key="2">
    <source>
        <dbReference type="EMBL" id="KWZ84074.1"/>
    </source>
</evidence>
<proteinExistence type="predicted"/>
<gene>
    <name evidence="2" type="ORF">HMPREF3213_01133</name>
</gene>
<comment type="caution">
    <text evidence="2">The sequence shown here is derived from an EMBL/GenBank/DDBJ whole genome shotgun (WGS) entry which is preliminary data.</text>
</comment>
<feature type="region of interest" description="Disordered" evidence="1">
    <location>
        <begin position="1"/>
        <end position="20"/>
    </location>
</feature>
<evidence type="ECO:0000256" key="1">
    <source>
        <dbReference type="SAM" id="MobiDB-lite"/>
    </source>
</evidence>
<reference evidence="3" key="1">
    <citation type="submission" date="2016-01" db="EMBL/GenBank/DDBJ databases">
        <authorList>
            <person name="Mitreva M."/>
            <person name="Pepin K.H."/>
            <person name="Mihindukulasuriya K.A."/>
            <person name="Fulton R."/>
            <person name="Fronick C."/>
            <person name="O'Laughlin M."/>
            <person name="Miner T."/>
            <person name="Herter B."/>
            <person name="Rosa B.A."/>
            <person name="Cordes M."/>
            <person name="Tomlinson C."/>
            <person name="Wollam A."/>
            <person name="Palsikar V.B."/>
            <person name="Mardis E.R."/>
            <person name="Wilson R.K."/>
        </authorList>
    </citation>
    <scope>NUCLEOTIDE SEQUENCE [LARGE SCALE GENOMIC DNA]</scope>
    <source>
        <strain evidence="3">GED7749B</strain>
    </source>
</reference>
<organism evidence="2 3">
    <name type="scientific">Heyndrickxia coagulans</name>
    <name type="common">Weizmannia coagulans</name>
    <dbReference type="NCBI Taxonomy" id="1398"/>
    <lineage>
        <taxon>Bacteria</taxon>
        <taxon>Bacillati</taxon>
        <taxon>Bacillota</taxon>
        <taxon>Bacilli</taxon>
        <taxon>Bacillales</taxon>
        <taxon>Bacillaceae</taxon>
        <taxon>Heyndrickxia</taxon>
    </lineage>
</organism>
<feature type="compositionally biased region" description="Polar residues" evidence="1">
    <location>
        <begin position="1"/>
        <end position="14"/>
    </location>
</feature>
<sequence length="42" mass="5124">MSSLNLNKFRQGQKNYGKKRKTCRILRSNVEYFRMKRKTANE</sequence>
<dbReference type="PATRIC" id="fig|1398.22.peg.1144"/>
<dbReference type="AlphaFoldDB" id="A0A133KWS7"/>
<dbReference type="EMBL" id="LRPN01000033">
    <property type="protein sequence ID" value="KWZ84074.1"/>
    <property type="molecule type" value="Genomic_DNA"/>
</dbReference>
<dbReference type="Proteomes" id="UP000070376">
    <property type="component" value="Unassembled WGS sequence"/>
</dbReference>
<protein>
    <submittedName>
        <fullName evidence="2">Uncharacterized protein</fullName>
    </submittedName>
</protein>
<accession>A0A133KWS7</accession>